<keyword evidence="7 10" id="KW-0472">Membrane</keyword>
<dbReference type="GO" id="GO:0015031">
    <property type="term" value="P:protein transport"/>
    <property type="evidence" value="ECO:0007669"/>
    <property type="project" value="UniProtKB-KW"/>
</dbReference>
<name>A0A371ISG6_9FIRM</name>
<comment type="similarity">
    <text evidence="9">Belongs to the OXA1/ALB3/YidC family.</text>
</comment>
<dbReference type="Proteomes" id="UP000243494">
    <property type="component" value="Unassembled WGS sequence"/>
</dbReference>
<dbReference type="InterPro" id="IPR047196">
    <property type="entry name" value="YidC_ALB_C"/>
</dbReference>
<evidence type="ECO:0000256" key="7">
    <source>
        <dbReference type="ARBA" id="ARBA00023136"/>
    </source>
</evidence>
<feature type="transmembrane region" description="Helical" evidence="10">
    <location>
        <begin position="87"/>
        <end position="109"/>
    </location>
</feature>
<proteinExistence type="inferred from homology"/>
<dbReference type="EMBL" id="NOJZ02000012">
    <property type="protein sequence ID" value="RDY23430.1"/>
    <property type="molecule type" value="Genomic_DNA"/>
</dbReference>
<evidence type="ECO:0000256" key="3">
    <source>
        <dbReference type="ARBA" id="ARBA00022475"/>
    </source>
</evidence>
<evidence type="ECO:0000256" key="6">
    <source>
        <dbReference type="ARBA" id="ARBA00022989"/>
    </source>
</evidence>
<evidence type="ECO:0000256" key="4">
    <source>
        <dbReference type="ARBA" id="ARBA00022692"/>
    </source>
</evidence>
<sequence>MNIISNVLGHALRIIFEFVNNYGLSIVLFTIFVKVLLLPLTIKQTKSTKAMQDMQPRLKEIQEKYKDKPEKQQQEIMSLYKETNFNPLSGCLPLLIQMPILFGLFSVLRDPVKYSVFADQAAFVASDNGFLWLASLTGTNNLSMGILSGVSAYVMQSVMTPGDQQQASMKTMSYVMAAMSFWWGYTFPAGLAVYWTVSNLFSIAQYYLIMNPLKAKLANSKEVVIDEKKPRIKK</sequence>
<dbReference type="OrthoDB" id="9780552at2"/>
<dbReference type="InterPro" id="IPR001708">
    <property type="entry name" value="YidC/ALB3/OXA1/COX18"/>
</dbReference>
<evidence type="ECO:0000256" key="5">
    <source>
        <dbReference type="ARBA" id="ARBA00022927"/>
    </source>
</evidence>
<dbReference type="RefSeq" id="WP_095405499.1">
    <property type="nucleotide sequence ID" value="NZ_NOJZ02000012.1"/>
</dbReference>
<accession>A0A371ISG6</accession>
<keyword evidence="6 10" id="KW-1133">Transmembrane helix</keyword>
<gene>
    <name evidence="12" type="primary">yidC</name>
    <name evidence="12" type="ORF">CHF27_008040</name>
</gene>
<protein>
    <submittedName>
        <fullName evidence="12">Membrane protein insertase YidC</fullName>
    </submittedName>
</protein>
<dbReference type="GO" id="GO:0051205">
    <property type="term" value="P:protein insertion into membrane"/>
    <property type="evidence" value="ECO:0007669"/>
    <property type="project" value="TreeGrafter"/>
</dbReference>
<dbReference type="InterPro" id="IPR028055">
    <property type="entry name" value="YidC/Oxa/ALB_C"/>
</dbReference>
<evidence type="ECO:0000259" key="11">
    <source>
        <dbReference type="Pfam" id="PF02096"/>
    </source>
</evidence>
<dbReference type="CDD" id="cd20070">
    <property type="entry name" value="5TM_YidC_Alb3"/>
    <property type="match status" value="1"/>
</dbReference>
<feature type="transmembrane region" description="Helical" evidence="10">
    <location>
        <begin position="22"/>
        <end position="42"/>
    </location>
</feature>
<dbReference type="GO" id="GO:0032977">
    <property type="term" value="F:membrane insertase activity"/>
    <property type="evidence" value="ECO:0007669"/>
    <property type="project" value="InterPro"/>
</dbReference>
<organism evidence="12 13">
    <name type="scientific">Romboutsia maritimum</name>
    <dbReference type="NCBI Taxonomy" id="2020948"/>
    <lineage>
        <taxon>Bacteria</taxon>
        <taxon>Bacillati</taxon>
        <taxon>Bacillota</taxon>
        <taxon>Clostridia</taxon>
        <taxon>Peptostreptococcales</taxon>
        <taxon>Peptostreptococcaceae</taxon>
        <taxon>Romboutsia</taxon>
    </lineage>
</organism>
<evidence type="ECO:0000256" key="10">
    <source>
        <dbReference type="SAM" id="Phobius"/>
    </source>
</evidence>
<dbReference type="PANTHER" id="PTHR12428">
    <property type="entry name" value="OXA1"/>
    <property type="match status" value="1"/>
</dbReference>
<dbReference type="NCBIfam" id="TIGR03592">
    <property type="entry name" value="yidC_oxa1_cterm"/>
    <property type="match status" value="1"/>
</dbReference>
<evidence type="ECO:0000313" key="12">
    <source>
        <dbReference type="EMBL" id="RDY23430.1"/>
    </source>
</evidence>
<keyword evidence="3" id="KW-1003">Cell membrane</keyword>
<comment type="caution">
    <text evidence="12">The sequence shown here is derived from an EMBL/GenBank/DDBJ whole genome shotgun (WGS) entry which is preliminary data.</text>
</comment>
<keyword evidence="8" id="KW-0143">Chaperone</keyword>
<comment type="subcellular location">
    <subcellularLocation>
        <location evidence="1">Cell membrane</location>
        <topology evidence="1">Multi-pass membrane protein</topology>
    </subcellularLocation>
    <subcellularLocation>
        <location evidence="9">Membrane</location>
        <topology evidence="9">Multi-pass membrane protein</topology>
    </subcellularLocation>
</comment>
<keyword evidence="13" id="KW-1185">Reference proteome</keyword>
<feature type="domain" description="Membrane insertase YidC/Oxa/ALB C-terminal" evidence="11">
    <location>
        <begin position="22"/>
        <end position="210"/>
    </location>
</feature>
<dbReference type="PANTHER" id="PTHR12428:SF65">
    <property type="entry name" value="CYTOCHROME C OXIDASE ASSEMBLY PROTEIN COX18, MITOCHONDRIAL"/>
    <property type="match status" value="1"/>
</dbReference>
<dbReference type="GO" id="GO:0005886">
    <property type="term" value="C:plasma membrane"/>
    <property type="evidence" value="ECO:0007669"/>
    <property type="project" value="UniProtKB-SubCell"/>
</dbReference>
<evidence type="ECO:0000313" key="13">
    <source>
        <dbReference type="Proteomes" id="UP000243494"/>
    </source>
</evidence>
<evidence type="ECO:0000256" key="8">
    <source>
        <dbReference type="ARBA" id="ARBA00023186"/>
    </source>
</evidence>
<evidence type="ECO:0000256" key="1">
    <source>
        <dbReference type="ARBA" id="ARBA00004651"/>
    </source>
</evidence>
<feature type="transmembrane region" description="Helical" evidence="10">
    <location>
        <begin position="129"/>
        <end position="155"/>
    </location>
</feature>
<keyword evidence="4 9" id="KW-0812">Transmembrane</keyword>
<evidence type="ECO:0000256" key="9">
    <source>
        <dbReference type="RuleBase" id="RU003945"/>
    </source>
</evidence>
<keyword evidence="5" id="KW-0653">Protein transport</keyword>
<reference evidence="12 13" key="1">
    <citation type="journal article" date="2017" name="Genome Announc.">
        <title>Draft Genome Sequence of Romboutsia maritimum sp. nov. Strain CCRI-22766(T), Isolated from Coastal Estuarine Mud.</title>
        <authorList>
            <person name="Maheux A.F."/>
            <person name="Boudreau D.K."/>
            <person name="Berube E."/>
            <person name="Boissinot M."/>
            <person name="Raymond F."/>
            <person name="Brodeur S."/>
            <person name="Corbeil J."/>
            <person name="Brightwell G."/>
            <person name="Broda D."/>
            <person name="Omar R.F."/>
            <person name="Bergeron M.G."/>
        </authorList>
    </citation>
    <scope>NUCLEOTIDE SEQUENCE [LARGE SCALE GENOMIC DNA]</scope>
    <source>
        <strain evidence="12 13">CCRI-22766</strain>
    </source>
</reference>
<keyword evidence="2" id="KW-0813">Transport</keyword>
<evidence type="ECO:0000256" key="2">
    <source>
        <dbReference type="ARBA" id="ARBA00022448"/>
    </source>
</evidence>
<dbReference type="Pfam" id="PF02096">
    <property type="entry name" value="60KD_IMP"/>
    <property type="match status" value="1"/>
</dbReference>
<dbReference type="AlphaFoldDB" id="A0A371ISG6"/>